<keyword evidence="4 7" id="KW-1133">Transmembrane helix</keyword>
<feature type="transmembrane region" description="Helical" evidence="7">
    <location>
        <begin position="186"/>
        <end position="205"/>
    </location>
</feature>
<dbReference type="GO" id="GO:0043190">
    <property type="term" value="C:ATP-binding cassette (ABC) transporter complex"/>
    <property type="evidence" value="ECO:0007669"/>
    <property type="project" value="InterPro"/>
</dbReference>
<feature type="transmembrane region" description="Helical" evidence="7">
    <location>
        <begin position="235"/>
        <end position="257"/>
    </location>
</feature>
<dbReference type="InterPro" id="IPR001626">
    <property type="entry name" value="ABC_TroCD"/>
</dbReference>
<feature type="transmembrane region" description="Helical" evidence="7">
    <location>
        <begin position="161"/>
        <end position="180"/>
    </location>
</feature>
<comment type="caution">
    <text evidence="8">The sequence shown here is derived from an EMBL/GenBank/DDBJ whole genome shotgun (WGS) entry which is preliminary data.</text>
</comment>
<evidence type="ECO:0000313" key="9">
    <source>
        <dbReference type="Proteomes" id="UP000315389"/>
    </source>
</evidence>
<dbReference type="InterPro" id="IPR037294">
    <property type="entry name" value="ABC_BtuC-like"/>
</dbReference>
<accession>A0A542ZE35</accession>
<evidence type="ECO:0000256" key="6">
    <source>
        <dbReference type="RuleBase" id="RU003943"/>
    </source>
</evidence>
<feature type="transmembrane region" description="Helical" evidence="7">
    <location>
        <begin position="212"/>
        <end position="229"/>
    </location>
</feature>
<evidence type="ECO:0000256" key="3">
    <source>
        <dbReference type="ARBA" id="ARBA00022692"/>
    </source>
</evidence>
<keyword evidence="5 7" id="KW-0472">Membrane</keyword>
<comment type="subcellular location">
    <subcellularLocation>
        <location evidence="6">Cell membrane</location>
        <topology evidence="6">Multi-pass membrane protein</topology>
    </subcellularLocation>
    <subcellularLocation>
        <location evidence="1">Membrane</location>
        <topology evidence="1">Multi-pass membrane protein</topology>
    </subcellularLocation>
</comment>
<dbReference type="AlphaFoldDB" id="A0A542ZE35"/>
<evidence type="ECO:0000256" key="5">
    <source>
        <dbReference type="ARBA" id="ARBA00023136"/>
    </source>
</evidence>
<evidence type="ECO:0000256" key="2">
    <source>
        <dbReference type="ARBA" id="ARBA00008034"/>
    </source>
</evidence>
<name>A0A542ZE35_RARFA</name>
<keyword evidence="6" id="KW-0813">Transport</keyword>
<feature type="transmembrane region" description="Helical" evidence="7">
    <location>
        <begin position="12"/>
        <end position="28"/>
    </location>
</feature>
<evidence type="ECO:0000256" key="1">
    <source>
        <dbReference type="ARBA" id="ARBA00004141"/>
    </source>
</evidence>
<comment type="similarity">
    <text evidence="2 6">Belongs to the ABC-3 integral membrane protein family.</text>
</comment>
<evidence type="ECO:0000256" key="4">
    <source>
        <dbReference type="ARBA" id="ARBA00022989"/>
    </source>
</evidence>
<gene>
    <name evidence="8" type="ORF">FB461_2003</name>
</gene>
<sequence length="269" mass="27390">MSDFYQSAQLQALLLGAAAGIVGTIVLLRRRSFFTVALTHASFPGAVIASLLGLNVVLGAGLFSLVLVGVLTLISRVRRQGAQVATGVVLTGGFALGMLLQSMFPSRTGDVGTYLIGSILTVSRTDLIATSIVLAAAVLVVAVWGNNLLFSSFDPIGYRAAGFSAIAIDVVALGLIAAMVAVTMPAAGSILSIAIIVAPAATARLITGRIHLLMPLASAIAVASLLAGLEASRAWNVAAGGAMSLAAAAVFAVVLVIRTITDRVRMRHG</sequence>
<protein>
    <submittedName>
        <fullName evidence="8">ABC-type Mn2+/Zn2+ transport system permease subunit</fullName>
    </submittedName>
</protein>
<dbReference type="Proteomes" id="UP000315389">
    <property type="component" value="Unassembled WGS sequence"/>
</dbReference>
<feature type="transmembrane region" description="Helical" evidence="7">
    <location>
        <begin position="84"/>
        <end position="104"/>
    </location>
</feature>
<keyword evidence="3 6" id="KW-0812">Transmembrane</keyword>
<organism evidence="8 9">
    <name type="scientific">Rarobacter faecitabidus</name>
    <dbReference type="NCBI Taxonomy" id="13243"/>
    <lineage>
        <taxon>Bacteria</taxon>
        <taxon>Bacillati</taxon>
        <taxon>Actinomycetota</taxon>
        <taxon>Actinomycetes</taxon>
        <taxon>Micrococcales</taxon>
        <taxon>Rarobacteraceae</taxon>
        <taxon>Rarobacter</taxon>
    </lineage>
</organism>
<dbReference type="Gene3D" id="1.10.3470.10">
    <property type="entry name" value="ABC transporter involved in vitamin B12 uptake, BtuC"/>
    <property type="match status" value="1"/>
</dbReference>
<feature type="transmembrane region" description="Helical" evidence="7">
    <location>
        <begin position="48"/>
        <end position="72"/>
    </location>
</feature>
<feature type="transmembrane region" description="Helical" evidence="7">
    <location>
        <begin position="127"/>
        <end position="149"/>
    </location>
</feature>
<evidence type="ECO:0000313" key="8">
    <source>
        <dbReference type="EMBL" id="TQL58588.1"/>
    </source>
</evidence>
<dbReference type="SUPFAM" id="SSF81345">
    <property type="entry name" value="ABC transporter involved in vitamin B12 uptake, BtuC"/>
    <property type="match status" value="1"/>
</dbReference>
<dbReference type="RefSeq" id="WP_170222703.1">
    <property type="nucleotide sequence ID" value="NZ_BAAASV010000002.1"/>
</dbReference>
<reference evidence="8 9" key="1">
    <citation type="submission" date="2019-06" db="EMBL/GenBank/DDBJ databases">
        <title>Sequencing the genomes of 1000 actinobacteria strains.</title>
        <authorList>
            <person name="Klenk H.-P."/>
        </authorList>
    </citation>
    <scope>NUCLEOTIDE SEQUENCE [LARGE SCALE GENOMIC DNA]</scope>
    <source>
        <strain evidence="8 9">DSM 4813</strain>
    </source>
</reference>
<dbReference type="PANTHER" id="PTHR30477:SF0">
    <property type="entry name" value="METAL TRANSPORT SYSTEM MEMBRANE PROTEIN TM_0125-RELATED"/>
    <property type="match status" value="1"/>
</dbReference>
<evidence type="ECO:0000256" key="7">
    <source>
        <dbReference type="SAM" id="Phobius"/>
    </source>
</evidence>
<keyword evidence="9" id="KW-1185">Reference proteome</keyword>
<proteinExistence type="inferred from homology"/>
<dbReference type="GO" id="GO:0055085">
    <property type="term" value="P:transmembrane transport"/>
    <property type="evidence" value="ECO:0007669"/>
    <property type="project" value="InterPro"/>
</dbReference>
<dbReference type="Pfam" id="PF00950">
    <property type="entry name" value="ABC-3"/>
    <property type="match status" value="1"/>
</dbReference>
<dbReference type="EMBL" id="VFOS01000003">
    <property type="protein sequence ID" value="TQL58588.1"/>
    <property type="molecule type" value="Genomic_DNA"/>
</dbReference>
<dbReference type="PANTHER" id="PTHR30477">
    <property type="entry name" value="ABC-TRANSPORTER METAL-BINDING PROTEIN"/>
    <property type="match status" value="1"/>
</dbReference>